<keyword evidence="1" id="KW-1133">Transmembrane helix</keyword>
<sequence>MVQVDAKHRLIYLISPVIVVGISDTNLTFILTGIYFVSDESSDTYSWALKYLKKEAEKIGVFSNPTYFIGDSSPSIASAVEIFYPNYIRVHC</sequence>
<name>A0A1R0GLL8_9FUNG</name>
<evidence type="ECO:0000313" key="4">
    <source>
        <dbReference type="Proteomes" id="UP000187455"/>
    </source>
</evidence>
<gene>
    <name evidence="3" type="ORF">AYI68_g8180</name>
</gene>
<keyword evidence="1" id="KW-0472">Membrane</keyword>
<feature type="transmembrane region" description="Helical" evidence="1">
    <location>
        <begin position="12"/>
        <end position="37"/>
    </location>
</feature>
<evidence type="ECO:0000313" key="3">
    <source>
        <dbReference type="EMBL" id="OLY77784.1"/>
    </source>
</evidence>
<proteinExistence type="predicted"/>
<organism evidence="3 4">
    <name type="scientific">Smittium mucronatum</name>
    <dbReference type="NCBI Taxonomy" id="133383"/>
    <lineage>
        <taxon>Eukaryota</taxon>
        <taxon>Fungi</taxon>
        <taxon>Fungi incertae sedis</taxon>
        <taxon>Zoopagomycota</taxon>
        <taxon>Kickxellomycotina</taxon>
        <taxon>Harpellomycetes</taxon>
        <taxon>Harpellales</taxon>
        <taxon>Legeriomycetaceae</taxon>
        <taxon>Smittium</taxon>
    </lineage>
</organism>
<accession>A0A1R0GLL8</accession>
<keyword evidence="4" id="KW-1185">Reference proteome</keyword>
<dbReference type="Proteomes" id="UP000187455">
    <property type="component" value="Unassembled WGS sequence"/>
</dbReference>
<evidence type="ECO:0000259" key="2">
    <source>
        <dbReference type="Pfam" id="PF10551"/>
    </source>
</evidence>
<dbReference type="InterPro" id="IPR018289">
    <property type="entry name" value="MULE_transposase_dom"/>
</dbReference>
<protein>
    <recommendedName>
        <fullName evidence="2">MULE transposase domain-containing protein</fullName>
    </recommendedName>
</protein>
<reference evidence="3 4" key="1">
    <citation type="journal article" date="2016" name="Mol. Biol. Evol.">
        <title>Genome-Wide Survey of Gut Fungi (Harpellales) Reveals the First Horizontally Transferred Ubiquitin Gene from a Mosquito Host.</title>
        <authorList>
            <person name="Wang Y."/>
            <person name="White M.M."/>
            <person name="Kvist S."/>
            <person name="Moncalvo J.M."/>
        </authorList>
    </citation>
    <scope>NUCLEOTIDE SEQUENCE [LARGE SCALE GENOMIC DNA]</scope>
    <source>
        <strain evidence="3 4">ALG-7-W6</strain>
    </source>
</reference>
<dbReference type="Pfam" id="PF10551">
    <property type="entry name" value="MULE"/>
    <property type="match status" value="1"/>
</dbReference>
<comment type="caution">
    <text evidence="3">The sequence shown here is derived from an EMBL/GenBank/DDBJ whole genome shotgun (WGS) entry which is preliminary data.</text>
</comment>
<feature type="domain" description="MULE transposase" evidence="2">
    <location>
        <begin position="3"/>
        <end position="92"/>
    </location>
</feature>
<evidence type="ECO:0000256" key="1">
    <source>
        <dbReference type="SAM" id="Phobius"/>
    </source>
</evidence>
<dbReference type="EMBL" id="LSSL01007672">
    <property type="protein sequence ID" value="OLY77784.1"/>
    <property type="molecule type" value="Genomic_DNA"/>
</dbReference>
<keyword evidence="1" id="KW-0812">Transmembrane</keyword>
<dbReference type="AlphaFoldDB" id="A0A1R0GLL8"/>